<dbReference type="SUPFAM" id="SSF48576">
    <property type="entry name" value="Terpenoid synthases"/>
    <property type="match status" value="1"/>
</dbReference>
<evidence type="ECO:0000256" key="2">
    <source>
        <dbReference type="ARBA" id="ARBA00022842"/>
    </source>
</evidence>
<dbReference type="InterPro" id="IPR000092">
    <property type="entry name" value="Polyprenyl_synt"/>
</dbReference>
<keyword evidence="5" id="KW-1185">Reference proteome</keyword>
<dbReference type="Proteomes" id="UP000326179">
    <property type="component" value="Chromosome"/>
</dbReference>
<dbReference type="EMBL" id="CP045643">
    <property type="protein sequence ID" value="QFZ71898.1"/>
    <property type="molecule type" value="Genomic_DNA"/>
</dbReference>
<proteinExistence type="inferred from homology"/>
<dbReference type="PROSITE" id="PS00723">
    <property type="entry name" value="POLYPRENYL_SYNTHASE_1"/>
    <property type="match status" value="1"/>
</dbReference>
<dbReference type="SFLD" id="SFLDS00005">
    <property type="entry name" value="Isoprenoid_Synthase_Type_I"/>
    <property type="match status" value="1"/>
</dbReference>
<evidence type="ECO:0000313" key="5">
    <source>
        <dbReference type="Proteomes" id="UP000326179"/>
    </source>
</evidence>
<dbReference type="PROSITE" id="PS00444">
    <property type="entry name" value="POLYPRENYL_SYNTHASE_2"/>
    <property type="match status" value="1"/>
</dbReference>
<evidence type="ECO:0000256" key="1">
    <source>
        <dbReference type="ARBA" id="ARBA00022723"/>
    </source>
</evidence>
<dbReference type="GO" id="GO:0004659">
    <property type="term" value="F:prenyltransferase activity"/>
    <property type="evidence" value="ECO:0007669"/>
    <property type="project" value="InterPro"/>
</dbReference>
<dbReference type="InterPro" id="IPR033749">
    <property type="entry name" value="Polyprenyl_synt_CS"/>
</dbReference>
<evidence type="ECO:0000256" key="3">
    <source>
        <dbReference type="RuleBase" id="RU004466"/>
    </source>
</evidence>
<name>A0A5Q0L4V1_9ACTN</name>
<keyword evidence="1" id="KW-0479">Metal-binding</keyword>
<dbReference type="GO" id="GO:0008299">
    <property type="term" value="P:isoprenoid biosynthetic process"/>
    <property type="evidence" value="ECO:0007669"/>
    <property type="project" value="InterPro"/>
</dbReference>
<dbReference type="PANTHER" id="PTHR12001:SF86">
    <property type="entry name" value="GERANYLGERANYL DIPHOSPHATE SYNTHASE"/>
    <property type="match status" value="1"/>
</dbReference>
<dbReference type="AlphaFoldDB" id="A0A5Q0L4V1"/>
<organism evidence="4 5">
    <name type="scientific">Streptomyces fagopyri</name>
    <dbReference type="NCBI Taxonomy" id="2662397"/>
    <lineage>
        <taxon>Bacteria</taxon>
        <taxon>Bacillati</taxon>
        <taxon>Actinomycetota</taxon>
        <taxon>Actinomycetes</taxon>
        <taxon>Kitasatosporales</taxon>
        <taxon>Streptomycetaceae</taxon>
        <taxon>Streptomyces</taxon>
    </lineage>
</organism>
<keyword evidence="2" id="KW-0460">Magnesium</keyword>
<dbReference type="GO" id="GO:0046872">
    <property type="term" value="F:metal ion binding"/>
    <property type="evidence" value="ECO:0007669"/>
    <property type="project" value="UniProtKB-KW"/>
</dbReference>
<dbReference type="Gene3D" id="1.10.600.10">
    <property type="entry name" value="Farnesyl Diphosphate Synthase"/>
    <property type="match status" value="1"/>
</dbReference>
<dbReference type="KEGG" id="sfy:GFH48_00165"/>
<evidence type="ECO:0000313" key="4">
    <source>
        <dbReference type="EMBL" id="QFZ71898.1"/>
    </source>
</evidence>
<dbReference type="Pfam" id="PF00348">
    <property type="entry name" value="polyprenyl_synt"/>
    <property type="match status" value="1"/>
</dbReference>
<keyword evidence="3" id="KW-0808">Transferase</keyword>
<accession>A0A5Q0L4V1</accession>
<reference evidence="4 5" key="1">
    <citation type="submission" date="2019-10" db="EMBL/GenBank/DDBJ databases">
        <title>A novel species.</title>
        <authorList>
            <person name="Gao J."/>
        </authorList>
    </citation>
    <scope>NUCLEOTIDE SEQUENCE [LARGE SCALE GENOMIC DNA]</scope>
    <source>
        <strain evidence="4 5">QMT-28</strain>
    </source>
</reference>
<dbReference type="PANTHER" id="PTHR12001">
    <property type="entry name" value="GERANYLGERANYL PYROPHOSPHATE SYNTHASE"/>
    <property type="match status" value="1"/>
</dbReference>
<comment type="similarity">
    <text evidence="3">Belongs to the FPP/GGPP synthase family.</text>
</comment>
<dbReference type="InterPro" id="IPR008949">
    <property type="entry name" value="Isoprenoid_synthase_dom_sf"/>
</dbReference>
<gene>
    <name evidence="4" type="ORF">GFH48_00165</name>
</gene>
<protein>
    <submittedName>
        <fullName evidence="4">Polyprenyl synthetase family protein</fullName>
    </submittedName>
</protein>
<dbReference type="CDD" id="cd00685">
    <property type="entry name" value="Trans_IPPS_HT"/>
    <property type="match status" value="1"/>
</dbReference>
<dbReference type="RefSeq" id="WP_153286265.1">
    <property type="nucleotide sequence ID" value="NZ_CP045643.1"/>
</dbReference>
<sequence length="350" mass="38446">MRLVKLTMTRGDRVLGWTIETCAPELRRWIEALGGTASRITAYQFGWSDDYTANPRHGGKHIRAALALLCARAAGSDPRRALPAAAAVEMVHALSLLYDDVLDSDDIRRHRPTAWRVFGRGPVTGAADGLIFLAFEAFSGSDGPPEIARAASVSLFETLVQLAIGESLDLLFEERRHVEIAECAEMISGKTASLFSCACRLGALFGHADDTDIRRFASFGHDLGMLYQLEDDLLGIWGDSNLTGKPVFMDLNRRKMSMPVVAALASGTPAAKELADRYALPPGEDLREEGEKLAALIEEAGGRQWTNRVAGAYLDAAMRWLKELRVRADVEREDIDDLEAICDLMVNRSR</sequence>